<keyword evidence="1" id="KW-0812">Transmembrane</keyword>
<evidence type="ECO:0000313" key="3">
    <source>
        <dbReference type="EMBL" id="MCC8364439.1"/>
    </source>
</evidence>
<evidence type="ECO:0000259" key="2">
    <source>
        <dbReference type="Pfam" id="PF00561"/>
    </source>
</evidence>
<dbReference type="Gene3D" id="3.40.50.1820">
    <property type="entry name" value="alpha/beta hydrolase"/>
    <property type="match status" value="1"/>
</dbReference>
<dbReference type="Pfam" id="PF00561">
    <property type="entry name" value="Abhydrolase_1"/>
    <property type="match status" value="1"/>
</dbReference>
<dbReference type="InterPro" id="IPR029058">
    <property type="entry name" value="AB_hydrolase_fold"/>
</dbReference>
<comment type="caution">
    <text evidence="3">The sequence shown here is derived from an EMBL/GenBank/DDBJ whole genome shotgun (WGS) entry which is preliminary data.</text>
</comment>
<keyword evidence="3" id="KW-0378">Hydrolase</keyword>
<dbReference type="EMBL" id="JAJGAK010000004">
    <property type="protein sequence ID" value="MCC8364439.1"/>
    <property type="molecule type" value="Genomic_DNA"/>
</dbReference>
<accession>A0ABS8JLG1</accession>
<dbReference type="GO" id="GO:0016787">
    <property type="term" value="F:hydrolase activity"/>
    <property type="evidence" value="ECO:0007669"/>
    <property type="project" value="UniProtKB-KW"/>
</dbReference>
<proteinExistence type="predicted"/>
<sequence length="338" mass="36440">MRRLLRWLVRGVVALVALLVVYVIASVVYTSVHERRDLAQSAPRDGRIVTVDGVRVFARLHPGRADRVPVLLVHGTAAWSGTWFELIPALQRAGWPVIAVDVPPFGYSDKATHTDFSRKAQAARLRGVLDAFGIERAMVVGHSFGGGPALELALREPARVERLVLVDAALGLTAPPPDASSAACRALAMPRVRNVLMSSTAANPLWSGTLLRSFVARKDAVTPQRMVAYREPASLQGASNALGAWAHHFACVRETGMSMDADRIRAIGVPMFLLWGADDTITPPAQATHLQSLVPGTPLRMMEGVGHIPHIEAPDDFARLLLDTLAAPARLAAIDDPQ</sequence>
<dbReference type="PRINTS" id="PR00111">
    <property type="entry name" value="ABHYDROLASE"/>
</dbReference>
<dbReference type="PRINTS" id="PR00412">
    <property type="entry name" value="EPOXHYDRLASE"/>
</dbReference>
<name>A0ABS8JLG1_9GAMM</name>
<evidence type="ECO:0000313" key="4">
    <source>
        <dbReference type="Proteomes" id="UP001165293"/>
    </source>
</evidence>
<keyword evidence="1" id="KW-0472">Membrane</keyword>
<feature type="transmembrane region" description="Helical" evidence="1">
    <location>
        <begin position="7"/>
        <end position="29"/>
    </location>
</feature>
<reference evidence="3" key="1">
    <citation type="submission" date="2021-10" db="EMBL/GenBank/DDBJ databases">
        <authorList>
            <person name="Lyu M."/>
            <person name="Wang X."/>
            <person name="Meng X."/>
            <person name="Xu K."/>
        </authorList>
    </citation>
    <scope>NUCLEOTIDE SEQUENCE</scope>
    <source>
        <strain evidence="3">A6</strain>
    </source>
</reference>
<dbReference type="InterPro" id="IPR050266">
    <property type="entry name" value="AB_hydrolase_sf"/>
</dbReference>
<dbReference type="PANTHER" id="PTHR43798">
    <property type="entry name" value="MONOACYLGLYCEROL LIPASE"/>
    <property type="match status" value="1"/>
</dbReference>
<organism evidence="3 4">
    <name type="scientific">Noviluteimonas lactosilytica</name>
    <dbReference type="NCBI Taxonomy" id="2888523"/>
    <lineage>
        <taxon>Bacteria</taxon>
        <taxon>Pseudomonadati</taxon>
        <taxon>Pseudomonadota</taxon>
        <taxon>Gammaproteobacteria</taxon>
        <taxon>Lysobacterales</taxon>
        <taxon>Lysobacteraceae</taxon>
        <taxon>Noviluteimonas</taxon>
    </lineage>
</organism>
<evidence type="ECO:0000256" key="1">
    <source>
        <dbReference type="SAM" id="Phobius"/>
    </source>
</evidence>
<dbReference type="Proteomes" id="UP001165293">
    <property type="component" value="Unassembled WGS sequence"/>
</dbReference>
<dbReference type="InterPro" id="IPR000639">
    <property type="entry name" value="Epox_hydrolase-like"/>
</dbReference>
<feature type="domain" description="AB hydrolase-1" evidence="2">
    <location>
        <begin position="69"/>
        <end position="314"/>
    </location>
</feature>
<dbReference type="PANTHER" id="PTHR43798:SF33">
    <property type="entry name" value="HYDROLASE, PUTATIVE (AFU_ORTHOLOGUE AFUA_2G14860)-RELATED"/>
    <property type="match status" value="1"/>
</dbReference>
<dbReference type="RefSeq" id="WP_230528229.1">
    <property type="nucleotide sequence ID" value="NZ_JAJGAK010000004.1"/>
</dbReference>
<keyword evidence="1" id="KW-1133">Transmembrane helix</keyword>
<dbReference type="InterPro" id="IPR000073">
    <property type="entry name" value="AB_hydrolase_1"/>
</dbReference>
<keyword evidence="4" id="KW-1185">Reference proteome</keyword>
<protein>
    <submittedName>
        <fullName evidence="3">Alpha/beta fold hydrolase</fullName>
    </submittedName>
</protein>
<dbReference type="SUPFAM" id="SSF53474">
    <property type="entry name" value="alpha/beta-Hydrolases"/>
    <property type="match status" value="1"/>
</dbReference>
<gene>
    <name evidence="3" type="ORF">LK996_15310</name>
</gene>